<keyword evidence="3" id="KW-1185">Reference proteome</keyword>
<dbReference type="AlphaFoldDB" id="A0A7I8DEP7"/>
<dbReference type="GO" id="GO:0003690">
    <property type="term" value="F:double-stranded DNA binding"/>
    <property type="evidence" value="ECO:0007669"/>
    <property type="project" value="InterPro"/>
</dbReference>
<gene>
    <name evidence="2" type="primary">sspA</name>
    <name evidence="2" type="ORF">skT53_35790</name>
</gene>
<dbReference type="GO" id="GO:0006265">
    <property type="term" value="P:DNA topological change"/>
    <property type="evidence" value="ECO:0007669"/>
    <property type="project" value="InterPro"/>
</dbReference>
<accession>A0A7I8DEP7</accession>
<dbReference type="Pfam" id="PF00269">
    <property type="entry name" value="SASP"/>
    <property type="match status" value="1"/>
</dbReference>
<dbReference type="Proteomes" id="UP000593802">
    <property type="component" value="Chromosome"/>
</dbReference>
<proteinExistence type="predicted"/>
<dbReference type="InterPro" id="IPR050847">
    <property type="entry name" value="SASP_DNA-binding"/>
</dbReference>
<sequence length="100" mass="10860">MARRRNRLLVPEAQASLDRLKCELIRDTFGSPSASCAINPNDVKYEAAEEVGVPLVHGDNGDLTARQAGKVGGKLGGAMVRHMIEMAKQQMADTQQTPDR</sequence>
<dbReference type="InterPro" id="IPR001448">
    <property type="entry name" value="SASP_alpha/beta-type"/>
</dbReference>
<dbReference type="PANTHER" id="PTHR36107:SF1">
    <property type="entry name" value="SMALL, ACID-SOLUBLE SPORE PROTEIN A"/>
    <property type="match status" value="1"/>
</dbReference>
<dbReference type="Gene3D" id="6.10.10.80">
    <property type="entry name" value="Small, acid-soluble spore protein, alpha/beta type-like"/>
    <property type="match status" value="1"/>
</dbReference>
<evidence type="ECO:0000313" key="2">
    <source>
        <dbReference type="EMBL" id="BCJ88594.1"/>
    </source>
</evidence>
<dbReference type="InterPro" id="IPR038300">
    <property type="entry name" value="SASP_sf_alpha/beta"/>
</dbReference>
<dbReference type="KEGG" id="eff:skT53_35790"/>
<evidence type="ECO:0000313" key="3">
    <source>
        <dbReference type="Proteomes" id="UP000593802"/>
    </source>
</evidence>
<dbReference type="RefSeq" id="WP_226375283.1">
    <property type="nucleotide sequence ID" value="NZ_AP023366.1"/>
</dbReference>
<organism evidence="2 3">
    <name type="scientific">Effusibacillus dendaii</name>
    <dbReference type="NCBI Taxonomy" id="2743772"/>
    <lineage>
        <taxon>Bacteria</taxon>
        <taxon>Bacillati</taxon>
        <taxon>Bacillota</taxon>
        <taxon>Bacilli</taxon>
        <taxon>Bacillales</taxon>
        <taxon>Alicyclobacillaceae</taxon>
        <taxon>Effusibacillus</taxon>
    </lineage>
</organism>
<reference evidence="2" key="1">
    <citation type="submission" date="2020-08" db="EMBL/GenBank/DDBJ databases">
        <title>Complete Genome Sequence of Effusibacillus dendaii Strain skT53, Isolated from Farmland soil.</title>
        <authorList>
            <person name="Konishi T."/>
            <person name="Kawasaki H."/>
        </authorList>
    </citation>
    <scope>NUCLEOTIDE SEQUENCE [LARGE SCALE GENOMIC DNA]</scope>
    <source>
        <strain evidence="2">SkT53</strain>
    </source>
</reference>
<dbReference type="EMBL" id="AP023366">
    <property type="protein sequence ID" value="BCJ88594.1"/>
    <property type="molecule type" value="Genomic_DNA"/>
</dbReference>
<dbReference type="PANTHER" id="PTHR36107">
    <property type="entry name" value="SMALL, ACID-SOLUBLE SPORE PROTEIN A"/>
    <property type="match status" value="1"/>
</dbReference>
<evidence type="ECO:0000256" key="1">
    <source>
        <dbReference type="ARBA" id="ARBA00003863"/>
    </source>
</evidence>
<comment type="function">
    <text evidence="1">SASP are bound to spore DNA. They are double-stranded DNA-binding proteins that cause DNA to change to an a-like conformation. They protect the DNA backbone from chemical and enzymatic cleavage and are thus involved in dormant spore's high resistance to UV light.</text>
</comment>
<protein>
    <submittedName>
        <fullName evidence="2">Small acid-soluble spore protein</fullName>
    </submittedName>
</protein>
<name>A0A7I8DEP7_9BACL</name>